<evidence type="ECO:0000313" key="2">
    <source>
        <dbReference type="EMBL" id="GMF43957.1"/>
    </source>
</evidence>
<organism evidence="2 3">
    <name type="scientific">Phytophthora fragariaefolia</name>
    <dbReference type="NCBI Taxonomy" id="1490495"/>
    <lineage>
        <taxon>Eukaryota</taxon>
        <taxon>Sar</taxon>
        <taxon>Stramenopiles</taxon>
        <taxon>Oomycota</taxon>
        <taxon>Peronosporomycetes</taxon>
        <taxon>Peronosporales</taxon>
        <taxon>Peronosporaceae</taxon>
        <taxon>Phytophthora</taxon>
    </lineage>
</organism>
<protein>
    <submittedName>
        <fullName evidence="2">Unnamed protein product</fullName>
    </submittedName>
</protein>
<name>A0A9W7CUP4_9STRA</name>
<dbReference type="Proteomes" id="UP001165121">
    <property type="component" value="Unassembled WGS sequence"/>
</dbReference>
<comment type="caution">
    <text evidence="2">The sequence shown here is derived from an EMBL/GenBank/DDBJ whole genome shotgun (WGS) entry which is preliminary data.</text>
</comment>
<keyword evidence="3" id="KW-1185">Reference proteome</keyword>
<sequence>MTIQSQRCPGSAHPEGDEVRSPRMDEHLGDVTRIMQRFELMKPNLQVVNLQYRTYELWEDQKKTGAIVQAIHRQSKRPASILRNEKMY</sequence>
<evidence type="ECO:0000256" key="1">
    <source>
        <dbReference type="SAM" id="MobiDB-lite"/>
    </source>
</evidence>
<feature type="compositionally biased region" description="Basic and acidic residues" evidence="1">
    <location>
        <begin position="14"/>
        <end position="26"/>
    </location>
</feature>
<dbReference type="AlphaFoldDB" id="A0A9W7CUP4"/>
<proteinExistence type="predicted"/>
<dbReference type="EMBL" id="BSXT01001612">
    <property type="protein sequence ID" value="GMF43957.1"/>
    <property type="molecule type" value="Genomic_DNA"/>
</dbReference>
<reference evidence="2" key="1">
    <citation type="submission" date="2023-04" db="EMBL/GenBank/DDBJ databases">
        <title>Phytophthora fragariaefolia NBRC 109709.</title>
        <authorList>
            <person name="Ichikawa N."/>
            <person name="Sato H."/>
            <person name="Tonouchi N."/>
        </authorList>
    </citation>
    <scope>NUCLEOTIDE SEQUENCE</scope>
    <source>
        <strain evidence="2">NBRC 109709</strain>
    </source>
</reference>
<accession>A0A9W7CUP4</accession>
<evidence type="ECO:0000313" key="3">
    <source>
        <dbReference type="Proteomes" id="UP001165121"/>
    </source>
</evidence>
<gene>
    <name evidence="2" type="ORF">Pfra01_001510200</name>
</gene>
<feature type="region of interest" description="Disordered" evidence="1">
    <location>
        <begin position="1"/>
        <end position="26"/>
    </location>
</feature>